<dbReference type="AlphaFoldDB" id="A0A482W8B9"/>
<name>A0A482W8B9_ASBVE</name>
<feature type="non-terminal residue" evidence="1">
    <location>
        <position position="40"/>
    </location>
</feature>
<evidence type="ECO:0000313" key="2">
    <source>
        <dbReference type="Proteomes" id="UP000292052"/>
    </source>
</evidence>
<proteinExistence type="predicted"/>
<gene>
    <name evidence="1" type="ORF">BDFB_011914</name>
</gene>
<dbReference type="EMBL" id="QDEB01022578">
    <property type="protein sequence ID" value="RZC40843.1"/>
    <property type="molecule type" value="Genomic_DNA"/>
</dbReference>
<evidence type="ECO:0000313" key="1">
    <source>
        <dbReference type="EMBL" id="RZC40843.1"/>
    </source>
</evidence>
<dbReference type="Proteomes" id="UP000292052">
    <property type="component" value="Unassembled WGS sequence"/>
</dbReference>
<keyword evidence="2" id="KW-1185">Reference proteome</keyword>
<accession>A0A482W8B9</accession>
<protein>
    <submittedName>
        <fullName evidence="1">Uncharacterized protein</fullName>
    </submittedName>
</protein>
<comment type="caution">
    <text evidence="1">The sequence shown here is derived from an EMBL/GenBank/DDBJ whole genome shotgun (WGS) entry which is preliminary data.</text>
</comment>
<sequence length="40" mass="4624">MNHNFLCNHRMDTIEFGEGKGRDILQPSLFKMNIFGEGLL</sequence>
<organism evidence="1 2">
    <name type="scientific">Asbolus verrucosus</name>
    <name type="common">Desert ironclad beetle</name>
    <dbReference type="NCBI Taxonomy" id="1661398"/>
    <lineage>
        <taxon>Eukaryota</taxon>
        <taxon>Metazoa</taxon>
        <taxon>Ecdysozoa</taxon>
        <taxon>Arthropoda</taxon>
        <taxon>Hexapoda</taxon>
        <taxon>Insecta</taxon>
        <taxon>Pterygota</taxon>
        <taxon>Neoptera</taxon>
        <taxon>Endopterygota</taxon>
        <taxon>Coleoptera</taxon>
        <taxon>Polyphaga</taxon>
        <taxon>Cucujiformia</taxon>
        <taxon>Tenebrionidae</taxon>
        <taxon>Pimeliinae</taxon>
        <taxon>Asbolus</taxon>
    </lineage>
</organism>
<reference evidence="1 2" key="1">
    <citation type="submission" date="2017-03" db="EMBL/GenBank/DDBJ databases">
        <title>Genome of the blue death feigning beetle - Asbolus verrucosus.</title>
        <authorList>
            <person name="Rider S.D."/>
        </authorList>
    </citation>
    <scope>NUCLEOTIDE SEQUENCE [LARGE SCALE GENOMIC DNA]</scope>
    <source>
        <strain evidence="1">Butters</strain>
        <tissue evidence="1">Head and leg muscle</tissue>
    </source>
</reference>